<protein>
    <submittedName>
        <fullName evidence="1">Uncharacterized protein</fullName>
    </submittedName>
</protein>
<dbReference type="Proteomes" id="UP000762676">
    <property type="component" value="Unassembled WGS sequence"/>
</dbReference>
<accession>A0AAV4ESM5</accession>
<gene>
    <name evidence="1" type="ORF">ElyMa_003612200</name>
</gene>
<keyword evidence="2" id="KW-1185">Reference proteome</keyword>
<evidence type="ECO:0000313" key="2">
    <source>
        <dbReference type="Proteomes" id="UP000762676"/>
    </source>
</evidence>
<proteinExistence type="predicted"/>
<reference evidence="1 2" key="1">
    <citation type="journal article" date="2021" name="Elife">
        <title>Chloroplast acquisition without the gene transfer in kleptoplastic sea slugs, Plakobranchus ocellatus.</title>
        <authorList>
            <person name="Maeda T."/>
            <person name="Takahashi S."/>
            <person name="Yoshida T."/>
            <person name="Shimamura S."/>
            <person name="Takaki Y."/>
            <person name="Nagai Y."/>
            <person name="Toyoda A."/>
            <person name="Suzuki Y."/>
            <person name="Arimoto A."/>
            <person name="Ishii H."/>
            <person name="Satoh N."/>
            <person name="Nishiyama T."/>
            <person name="Hasebe M."/>
            <person name="Maruyama T."/>
            <person name="Minagawa J."/>
            <person name="Obokata J."/>
            <person name="Shigenobu S."/>
        </authorList>
    </citation>
    <scope>NUCLEOTIDE SEQUENCE [LARGE SCALE GENOMIC DNA]</scope>
</reference>
<dbReference type="AlphaFoldDB" id="A0AAV4ESM5"/>
<name>A0AAV4ESM5_9GAST</name>
<evidence type="ECO:0000313" key="1">
    <source>
        <dbReference type="EMBL" id="GFR63699.1"/>
    </source>
</evidence>
<sequence>MIPAFRRLGVALQRQPRGPALKLGRRRISGDCRDPCSRERFKGIPAHEEEPISKSQIWKYLSIAGASVVFSQWFYLTFLAHTHPERDEFVAYPHLRLRAKVSQSKNIRARGGRGGESKHPDIYSCLRAPYVALIFR</sequence>
<dbReference type="SUPFAM" id="SSF81411">
    <property type="entry name" value="Mitochondrial cytochrome c oxidase subunit VIa"/>
    <property type="match status" value="1"/>
</dbReference>
<comment type="caution">
    <text evidence="1">The sequence shown here is derived from an EMBL/GenBank/DDBJ whole genome shotgun (WGS) entry which is preliminary data.</text>
</comment>
<dbReference type="Gene3D" id="4.10.95.10">
    <property type="entry name" value="Cytochrome c oxidase, subunit VIa"/>
    <property type="match status" value="1"/>
</dbReference>
<organism evidence="1 2">
    <name type="scientific">Elysia marginata</name>
    <dbReference type="NCBI Taxonomy" id="1093978"/>
    <lineage>
        <taxon>Eukaryota</taxon>
        <taxon>Metazoa</taxon>
        <taxon>Spiralia</taxon>
        <taxon>Lophotrochozoa</taxon>
        <taxon>Mollusca</taxon>
        <taxon>Gastropoda</taxon>
        <taxon>Heterobranchia</taxon>
        <taxon>Euthyneura</taxon>
        <taxon>Panpulmonata</taxon>
        <taxon>Sacoglossa</taxon>
        <taxon>Placobranchoidea</taxon>
        <taxon>Plakobranchidae</taxon>
        <taxon>Elysia</taxon>
    </lineage>
</organism>
<dbReference type="InterPro" id="IPR036418">
    <property type="entry name" value="Cyt_c_oxidase_su6a_sf"/>
</dbReference>
<dbReference type="EMBL" id="BMAT01007415">
    <property type="protein sequence ID" value="GFR63699.1"/>
    <property type="molecule type" value="Genomic_DNA"/>
</dbReference>